<dbReference type="FunFam" id="3.40.190.10:FF:000035">
    <property type="entry name" value="Molybdate ABC transporter substrate-binding protein"/>
    <property type="match status" value="1"/>
</dbReference>
<dbReference type="SUPFAM" id="SSF53850">
    <property type="entry name" value="Periplasmic binding protein-like II"/>
    <property type="match status" value="1"/>
</dbReference>
<gene>
    <name evidence="7" type="ORF">FHS55_002387</name>
</gene>
<dbReference type="RefSeq" id="WP_183189953.1">
    <property type="nucleotide sequence ID" value="NZ_JACICD010000004.1"/>
</dbReference>
<dbReference type="GO" id="GO:0015689">
    <property type="term" value="P:molybdate ion transport"/>
    <property type="evidence" value="ECO:0007669"/>
    <property type="project" value="InterPro"/>
</dbReference>
<name>A0A839ZAR6_9HYPH</name>
<dbReference type="PANTHER" id="PTHR30632">
    <property type="entry name" value="MOLYBDATE-BINDING PERIPLASMIC PROTEIN"/>
    <property type="match status" value="1"/>
</dbReference>
<accession>A0A839ZAR6</accession>
<evidence type="ECO:0000313" key="7">
    <source>
        <dbReference type="EMBL" id="MBB3771778.1"/>
    </source>
</evidence>
<dbReference type="InterPro" id="IPR005950">
    <property type="entry name" value="ModA"/>
</dbReference>
<sequence length="280" mass="29560">MSSRLSRLSSLRLIASPLLSSRRLVLSHAAVAVALAALVAAPFATARAEEAPTVFAAASLTNAFQDIGKLYKDETGKDVTFSFAASSALAKQLEAGAPAAIFVSADTKWMDYTENRDLTLKATRVTPIGNSLVLIMPADKAKDVTIDKSFDWLAFLGTDGKIATGLTDSVPIGVYAKTALTNLGQWDKVRERVVGAESVRAALALVERGEATAGIVYSTDAAIAKNVKIVATFPADSHPPVEYPFELVKGQDTPAAKALLAFLVGPQAKAVYAKYGFLVK</sequence>
<keyword evidence="8" id="KW-1185">Reference proteome</keyword>
<keyword evidence="4" id="KW-0732">Signal</keyword>
<dbReference type="Proteomes" id="UP000533469">
    <property type="component" value="Unassembled WGS sequence"/>
</dbReference>
<evidence type="ECO:0000256" key="3">
    <source>
        <dbReference type="ARBA" id="ARBA00022723"/>
    </source>
</evidence>
<dbReference type="PIRSF" id="PIRSF004846">
    <property type="entry name" value="ModA"/>
    <property type="match status" value="1"/>
</dbReference>
<comment type="similarity">
    <text evidence="1">Belongs to the bacterial solute-binding protein ModA family.</text>
</comment>
<evidence type="ECO:0000256" key="5">
    <source>
        <dbReference type="ARBA" id="ARBA00062515"/>
    </source>
</evidence>
<dbReference type="InterPro" id="IPR006311">
    <property type="entry name" value="TAT_signal"/>
</dbReference>
<keyword evidence="2 6" id="KW-0500">Molybdenum</keyword>
<dbReference type="EMBL" id="JACICD010000004">
    <property type="protein sequence ID" value="MBB3771778.1"/>
    <property type="molecule type" value="Genomic_DNA"/>
</dbReference>
<dbReference type="AlphaFoldDB" id="A0A839ZAR6"/>
<keyword evidence="3 6" id="KW-0479">Metal-binding</keyword>
<dbReference type="NCBIfam" id="NF007958">
    <property type="entry name" value="PRK10677.1"/>
    <property type="match status" value="1"/>
</dbReference>
<dbReference type="GO" id="GO:1901359">
    <property type="term" value="F:tungstate binding"/>
    <property type="evidence" value="ECO:0007669"/>
    <property type="project" value="UniProtKB-ARBA"/>
</dbReference>
<evidence type="ECO:0000313" key="8">
    <source>
        <dbReference type="Proteomes" id="UP000533469"/>
    </source>
</evidence>
<evidence type="ECO:0000256" key="2">
    <source>
        <dbReference type="ARBA" id="ARBA00022505"/>
    </source>
</evidence>
<dbReference type="CDD" id="cd13536">
    <property type="entry name" value="PBP2_EcModA"/>
    <property type="match status" value="1"/>
</dbReference>
<proteinExistence type="inferred from homology"/>
<evidence type="ECO:0000256" key="1">
    <source>
        <dbReference type="ARBA" id="ARBA00009175"/>
    </source>
</evidence>
<feature type="binding site" evidence="6">
    <location>
        <position position="217"/>
    </location>
    <ligand>
        <name>molybdate</name>
        <dbReference type="ChEBI" id="CHEBI:36264"/>
    </ligand>
</feature>
<dbReference type="PROSITE" id="PS51318">
    <property type="entry name" value="TAT"/>
    <property type="match status" value="1"/>
</dbReference>
<comment type="subunit">
    <text evidence="5">The complex is composed of two ATP-binding proteins (ModC), two transmembrane proteins (ModB) and a solute-binding protein (ModA).</text>
</comment>
<feature type="binding site" evidence="6">
    <location>
        <position position="199"/>
    </location>
    <ligand>
        <name>molybdate</name>
        <dbReference type="ChEBI" id="CHEBI:36264"/>
    </ligand>
</feature>
<comment type="caution">
    <text evidence="7">The sequence shown here is derived from an EMBL/GenBank/DDBJ whole genome shotgun (WGS) entry which is preliminary data.</text>
</comment>
<dbReference type="PANTHER" id="PTHR30632:SF17">
    <property type="entry name" value="MOLYBDATE-BINDING PROTEIN MODA"/>
    <property type="match status" value="1"/>
</dbReference>
<protein>
    <submittedName>
        <fullName evidence="7">Molybdate transport system substrate-binding protein</fullName>
    </submittedName>
</protein>
<dbReference type="InterPro" id="IPR050682">
    <property type="entry name" value="ModA/WtpA"/>
</dbReference>
<feature type="binding site" evidence="6">
    <location>
        <position position="59"/>
    </location>
    <ligand>
        <name>molybdate</name>
        <dbReference type="ChEBI" id="CHEBI:36264"/>
    </ligand>
</feature>
<dbReference type="GO" id="GO:0030973">
    <property type="term" value="F:molybdate ion binding"/>
    <property type="evidence" value="ECO:0007669"/>
    <property type="project" value="TreeGrafter"/>
</dbReference>
<evidence type="ECO:0000256" key="6">
    <source>
        <dbReference type="PIRSR" id="PIRSR004846-1"/>
    </source>
</evidence>
<dbReference type="Gene3D" id="3.40.190.10">
    <property type="entry name" value="Periplasmic binding protein-like II"/>
    <property type="match status" value="2"/>
</dbReference>
<reference evidence="7 8" key="1">
    <citation type="submission" date="2020-08" db="EMBL/GenBank/DDBJ databases">
        <title>Genomic Encyclopedia of Type Strains, Phase IV (KMG-IV): sequencing the most valuable type-strain genomes for metagenomic binning, comparative biology and taxonomic classification.</title>
        <authorList>
            <person name="Goeker M."/>
        </authorList>
    </citation>
    <scope>NUCLEOTIDE SEQUENCE [LARGE SCALE GENOMIC DNA]</scope>
    <source>
        <strain evidence="7 8">DSM 5895</strain>
    </source>
</reference>
<dbReference type="NCBIfam" id="TIGR01256">
    <property type="entry name" value="modA"/>
    <property type="match status" value="1"/>
</dbReference>
<dbReference type="GO" id="GO:0030288">
    <property type="term" value="C:outer membrane-bounded periplasmic space"/>
    <property type="evidence" value="ECO:0007669"/>
    <property type="project" value="TreeGrafter"/>
</dbReference>
<organism evidence="7 8">
    <name type="scientific">Ancylobacter tetraedralis</name>
    <dbReference type="NCBI Taxonomy" id="217068"/>
    <lineage>
        <taxon>Bacteria</taxon>
        <taxon>Pseudomonadati</taxon>
        <taxon>Pseudomonadota</taxon>
        <taxon>Alphaproteobacteria</taxon>
        <taxon>Hyphomicrobiales</taxon>
        <taxon>Xanthobacteraceae</taxon>
        <taxon>Ancylobacter</taxon>
    </lineage>
</organism>
<dbReference type="Pfam" id="PF13531">
    <property type="entry name" value="SBP_bac_11"/>
    <property type="match status" value="1"/>
</dbReference>
<evidence type="ECO:0000256" key="4">
    <source>
        <dbReference type="ARBA" id="ARBA00022729"/>
    </source>
</evidence>
<dbReference type="GO" id="GO:0046872">
    <property type="term" value="F:metal ion binding"/>
    <property type="evidence" value="ECO:0007669"/>
    <property type="project" value="UniProtKB-KW"/>
</dbReference>
<feature type="binding site" evidence="6">
    <location>
        <position position="86"/>
    </location>
    <ligand>
        <name>molybdate</name>
        <dbReference type="ChEBI" id="CHEBI:36264"/>
    </ligand>
</feature>